<dbReference type="InterPro" id="IPR004879">
    <property type="entry name" value="Ssp411-like_TRX"/>
</dbReference>
<sequence>MVSIFSAKSQDTIVKVRWYSFQEAVELNKTNPKKFIIDVYTDWCHYCKLMDQNTFSDPTVAKYLNQNYYPIKFNAEGKDTIRFADRLFVNQNTGSRSPHEFAVALLQGQLSYPSIAFMNEQIQLMTVVPGYRTPDQLIPILVFLAEDFFKTTTFDEFIKTGKSIPK</sequence>
<dbReference type="RefSeq" id="WP_170830196.1">
    <property type="nucleotide sequence ID" value="NZ_FMYP01000146.1"/>
</dbReference>
<dbReference type="InterPro" id="IPR036249">
    <property type="entry name" value="Thioredoxin-like_sf"/>
</dbReference>
<dbReference type="AlphaFoldDB" id="A0A1G6U0Q6"/>
<dbReference type="STRING" id="1640674.SAMN05216323_11462"/>
<dbReference type="Gene3D" id="3.40.30.10">
    <property type="entry name" value="Glutaredoxin"/>
    <property type="match status" value="1"/>
</dbReference>
<proteinExistence type="predicted"/>
<feature type="domain" description="Thioredoxin" evidence="1">
    <location>
        <begin position="1"/>
        <end position="146"/>
    </location>
</feature>
<evidence type="ECO:0000313" key="2">
    <source>
        <dbReference type="EMBL" id="SDD34992.1"/>
    </source>
</evidence>
<accession>A0A1G6U0Q6</accession>
<dbReference type="Proteomes" id="UP000199452">
    <property type="component" value="Unassembled WGS sequence"/>
</dbReference>
<organism evidence="2 3">
    <name type="scientific">Williamwhitmania taraxaci</name>
    <dbReference type="NCBI Taxonomy" id="1640674"/>
    <lineage>
        <taxon>Bacteria</taxon>
        <taxon>Pseudomonadati</taxon>
        <taxon>Bacteroidota</taxon>
        <taxon>Bacteroidia</taxon>
        <taxon>Bacteroidales</taxon>
        <taxon>Williamwhitmaniaceae</taxon>
        <taxon>Williamwhitmania</taxon>
    </lineage>
</organism>
<gene>
    <name evidence="2" type="ORF">SAMN05216323_11462</name>
</gene>
<dbReference type="SUPFAM" id="SSF52833">
    <property type="entry name" value="Thioredoxin-like"/>
    <property type="match status" value="1"/>
</dbReference>
<dbReference type="InterPro" id="IPR013766">
    <property type="entry name" value="Thioredoxin_domain"/>
</dbReference>
<evidence type="ECO:0000313" key="3">
    <source>
        <dbReference type="Proteomes" id="UP000199452"/>
    </source>
</evidence>
<evidence type="ECO:0000259" key="1">
    <source>
        <dbReference type="PROSITE" id="PS51352"/>
    </source>
</evidence>
<dbReference type="PROSITE" id="PS51352">
    <property type="entry name" value="THIOREDOXIN_2"/>
    <property type="match status" value="1"/>
</dbReference>
<keyword evidence="3" id="KW-1185">Reference proteome</keyword>
<reference evidence="2 3" key="1">
    <citation type="submission" date="2016-09" db="EMBL/GenBank/DDBJ databases">
        <authorList>
            <person name="Capua I."/>
            <person name="De Benedictis P."/>
            <person name="Joannis T."/>
            <person name="Lombin L.H."/>
            <person name="Cattoli G."/>
        </authorList>
    </citation>
    <scope>NUCLEOTIDE SEQUENCE [LARGE SCALE GENOMIC DNA]</scope>
    <source>
        <strain evidence="2 3">A7P-90m</strain>
    </source>
</reference>
<protein>
    <recommendedName>
        <fullName evidence="1">Thioredoxin domain-containing protein</fullName>
    </recommendedName>
</protein>
<dbReference type="EMBL" id="FMYP01000146">
    <property type="protein sequence ID" value="SDD34992.1"/>
    <property type="molecule type" value="Genomic_DNA"/>
</dbReference>
<name>A0A1G6U0Q6_9BACT</name>
<dbReference type="Pfam" id="PF03190">
    <property type="entry name" value="Thioredox_DsbH"/>
    <property type="match status" value="1"/>
</dbReference>